<name>A0A1X7T507_AMPQE</name>
<feature type="compositionally biased region" description="Acidic residues" evidence="1">
    <location>
        <begin position="92"/>
        <end position="101"/>
    </location>
</feature>
<feature type="region of interest" description="Disordered" evidence="1">
    <location>
        <begin position="90"/>
        <end position="127"/>
    </location>
</feature>
<dbReference type="AlphaFoldDB" id="A0A1X7T507"/>
<evidence type="ECO:0000313" key="2">
    <source>
        <dbReference type="EnsemblMetazoa" id="Aqu2.1.09581_001"/>
    </source>
</evidence>
<organism evidence="2">
    <name type="scientific">Amphimedon queenslandica</name>
    <name type="common">Sponge</name>
    <dbReference type="NCBI Taxonomy" id="400682"/>
    <lineage>
        <taxon>Eukaryota</taxon>
        <taxon>Metazoa</taxon>
        <taxon>Porifera</taxon>
        <taxon>Demospongiae</taxon>
        <taxon>Heteroscleromorpha</taxon>
        <taxon>Haplosclerida</taxon>
        <taxon>Niphatidae</taxon>
        <taxon>Amphimedon</taxon>
    </lineage>
</organism>
<sequence length="395" mass="44105">LYQLFDGRYSKEFFSQLSEALASLSEKDFEIKTDADAVSGGQVSYLIYQLLENPSIRNRSVCEPQFADPLLINDPNSVLSRNLVQLAMAEVEASEEEDEEREGERNMEAQESNIQEEMEVTTEGDGLRKSSLERRGLAQEHQGHAKPHTPGSVMKAGIGTLLNIDESSHLQHGTLRIRPPINIGCLLDPLDEEEKGEKQVLGIGLSEEVSLGSFAAFVSAHLGYSSVAIETARRIYTVIDEAGNKGVAMEILRMRITEKEEGRDFGNILQDLINFDLIFRVGTAFTLYVSASHKSSWYFKLDNEEIPIRPWIQREEQESSILPQFQDGVLSYIITHSGVTMAALLDHFKGVLQRVSLEDILEDLLIGNCIKKYTLVQTTTTSSSPFSKLSSSIIR</sequence>
<dbReference type="GO" id="GO:0003677">
    <property type="term" value="F:DNA binding"/>
    <property type="evidence" value="ECO:0007669"/>
    <property type="project" value="InterPro"/>
</dbReference>
<dbReference type="PANTHER" id="PTHR15180:SF1">
    <property type="entry name" value="GENERAL TRANSCRIPTION FACTOR 3C POLYPEPTIDE 1"/>
    <property type="match status" value="1"/>
</dbReference>
<dbReference type="GO" id="GO:0006384">
    <property type="term" value="P:transcription initiation at RNA polymerase III promoter"/>
    <property type="evidence" value="ECO:0007669"/>
    <property type="project" value="InterPro"/>
</dbReference>
<dbReference type="PANTHER" id="PTHR15180">
    <property type="entry name" value="GENERAL TRANSCRIPTION FACTOR 3C POLYPEPTIDE 1"/>
    <property type="match status" value="1"/>
</dbReference>
<dbReference type="GO" id="GO:0000127">
    <property type="term" value="C:transcription factor TFIIIC complex"/>
    <property type="evidence" value="ECO:0007669"/>
    <property type="project" value="InterPro"/>
</dbReference>
<evidence type="ECO:0000256" key="1">
    <source>
        <dbReference type="SAM" id="MobiDB-lite"/>
    </source>
</evidence>
<dbReference type="InParanoid" id="A0A1X7T507"/>
<proteinExistence type="predicted"/>
<dbReference type="EnsemblMetazoa" id="Aqu2.1.09581_001">
    <property type="protein sequence ID" value="Aqu2.1.09581_001"/>
    <property type="gene ID" value="Aqu2.1.09581"/>
</dbReference>
<dbReference type="GO" id="GO:0042791">
    <property type="term" value="P:5S class rRNA transcription by RNA polymerase III"/>
    <property type="evidence" value="ECO:0007669"/>
    <property type="project" value="TreeGrafter"/>
</dbReference>
<dbReference type="OrthoDB" id="68020at2759"/>
<accession>A0A1X7T507</accession>
<dbReference type="InterPro" id="IPR044210">
    <property type="entry name" value="Tfc3-like"/>
</dbReference>
<protein>
    <submittedName>
        <fullName evidence="2">Uncharacterized protein</fullName>
    </submittedName>
</protein>
<reference evidence="2" key="1">
    <citation type="submission" date="2017-05" db="UniProtKB">
        <authorList>
            <consortium name="EnsemblMetazoa"/>
        </authorList>
    </citation>
    <scope>IDENTIFICATION</scope>
</reference>